<dbReference type="Proteomes" id="UP000008694">
    <property type="component" value="Unassembled WGS sequence"/>
</dbReference>
<evidence type="ECO:0000313" key="1">
    <source>
        <dbReference type="EMBL" id="EFH44198.1"/>
    </source>
</evidence>
<protein>
    <submittedName>
        <fullName evidence="1">Predicted protein</fullName>
    </submittedName>
</protein>
<dbReference type="HOGENOM" id="CLU_2136921_0_0_1"/>
<name>D7MGS4_ARALL</name>
<reference evidence="2" key="1">
    <citation type="journal article" date="2011" name="Nat. Genet.">
        <title>The Arabidopsis lyrata genome sequence and the basis of rapid genome size change.</title>
        <authorList>
            <person name="Hu T.T."/>
            <person name="Pattyn P."/>
            <person name="Bakker E.G."/>
            <person name="Cao J."/>
            <person name="Cheng J.-F."/>
            <person name="Clark R.M."/>
            <person name="Fahlgren N."/>
            <person name="Fawcett J.A."/>
            <person name="Grimwood J."/>
            <person name="Gundlach H."/>
            <person name="Haberer G."/>
            <person name="Hollister J.D."/>
            <person name="Ossowski S."/>
            <person name="Ottilar R.P."/>
            <person name="Salamov A.A."/>
            <person name="Schneeberger K."/>
            <person name="Spannagl M."/>
            <person name="Wang X."/>
            <person name="Yang L."/>
            <person name="Nasrallah M.E."/>
            <person name="Bergelson J."/>
            <person name="Carrington J.C."/>
            <person name="Gaut B.S."/>
            <person name="Schmutz J."/>
            <person name="Mayer K.F.X."/>
            <person name="Van de Peer Y."/>
            <person name="Grigoriev I.V."/>
            <person name="Nordborg M."/>
            <person name="Weigel D."/>
            <person name="Guo Y.-L."/>
        </authorList>
    </citation>
    <scope>NUCLEOTIDE SEQUENCE [LARGE SCALE GENOMIC DNA]</scope>
    <source>
        <strain evidence="2">cv. MN47</strain>
    </source>
</reference>
<sequence length="113" mass="13562">MYICKDLQILDLRFFFREDSAANATLIFCGDQIISNKQTNVIHDIFLELKCMIHDIFLELKCMIHDIFLRSNQWRTITNFYWSQNVFKTIYIGLPLENILRPIYLSIWPKNVL</sequence>
<keyword evidence="2" id="KW-1185">Reference proteome</keyword>
<dbReference type="EMBL" id="GL348719">
    <property type="protein sequence ID" value="EFH44198.1"/>
    <property type="molecule type" value="Genomic_DNA"/>
</dbReference>
<gene>
    <name evidence="1" type="ORF">ARALYDRAFT_914724</name>
</gene>
<accession>D7MGS4</accession>
<organism evidence="2">
    <name type="scientific">Arabidopsis lyrata subsp. lyrata</name>
    <name type="common">Lyre-leaved rock-cress</name>
    <dbReference type="NCBI Taxonomy" id="81972"/>
    <lineage>
        <taxon>Eukaryota</taxon>
        <taxon>Viridiplantae</taxon>
        <taxon>Streptophyta</taxon>
        <taxon>Embryophyta</taxon>
        <taxon>Tracheophyta</taxon>
        <taxon>Spermatophyta</taxon>
        <taxon>Magnoliopsida</taxon>
        <taxon>eudicotyledons</taxon>
        <taxon>Gunneridae</taxon>
        <taxon>Pentapetalae</taxon>
        <taxon>rosids</taxon>
        <taxon>malvids</taxon>
        <taxon>Brassicales</taxon>
        <taxon>Brassicaceae</taxon>
        <taxon>Camelineae</taxon>
        <taxon>Arabidopsis</taxon>
    </lineage>
</organism>
<dbReference type="AlphaFoldDB" id="D7MGS4"/>
<dbReference type="Gramene" id="scaffold_702466.1">
    <property type="protein sequence ID" value="scaffold_702466.1"/>
    <property type="gene ID" value="scaffold_702466.1"/>
</dbReference>
<evidence type="ECO:0000313" key="2">
    <source>
        <dbReference type="Proteomes" id="UP000008694"/>
    </source>
</evidence>
<proteinExistence type="predicted"/>